<sequence>MDNVQDNADSPPANPAMTLFEAVVRQRCVSVTYNRKRMILAPHIVYTRNAGMYIDAITVSLEGMLPREVKLGTFKVDGLSEIKLIERPFEINPIFEPEAMKYENAILMKVEPNSEAAAA</sequence>
<keyword evidence="2" id="KW-1185">Reference proteome</keyword>
<organism evidence="1 2">
    <name type="scientific">Sphingomonas rustica</name>
    <dbReference type="NCBI Taxonomy" id="3103142"/>
    <lineage>
        <taxon>Bacteria</taxon>
        <taxon>Pseudomonadati</taxon>
        <taxon>Pseudomonadota</taxon>
        <taxon>Alphaproteobacteria</taxon>
        <taxon>Sphingomonadales</taxon>
        <taxon>Sphingomonadaceae</taxon>
        <taxon>Sphingomonas</taxon>
    </lineage>
</organism>
<dbReference type="EMBL" id="JBDIZK010000006">
    <property type="protein sequence ID" value="MEN3747724.1"/>
    <property type="molecule type" value="Genomic_DNA"/>
</dbReference>
<proteinExistence type="predicted"/>
<protein>
    <recommendedName>
        <fullName evidence="3">WYL domain-containing protein</fullName>
    </recommendedName>
</protein>
<dbReference type="RefSeq" id="WP_346246732.1">
    <property type="nucleotide sequence ID" value="NZ_JBDIZK010000006.1"/>
</dbReference>
<name>A0ABV0B818_9SPHN</name>
<reference evidence="1 2" key="1">
    <citation type="submission" date="2024-05" db="EMBL/GenBank/DDBJ databases">
        <title>Sphingomonas sp. HF-S3 16S ribosomal RNA gene Genome sequencing and assembly.</title>
        <authorList>
            <person name="Lee H."/>
        </authorList>
    </citation>
    <scope>NUCLEOTIDE SEQUENCE [LARGE SCALE GENOMIC DNA]</scope>
    <source>
        <strain evidence="1 2">HF-S3</strain>
    </source>
</reference>
<evidence type="ECO:0000313" key="2">
    <source>
        <dbReference type="Proteomes" id="UP001427805"/>
    </source>
</evidence>
<accession>A0ABV0B818</accession>
<gene>
    <name evidence="1" type="ORF">TPR58_11145</name>
</gene>
<comment type="caution">
    <text evidence="1">The sequence shown here is derived from an EMBL/GenBank/DDBJ whole genome shotgun (WGS) entry which is preliminary data.</text>
</comment>
<evidence type="ECO:0008006" key="3">
    <source>
        <dbReference type="Google" id="ProtNLM"/>
    </source>
</evidence>
<dbReference type="Proteomes" id="UP001427805">
    <property type="component" value="Unassembled WGS sequence"/>
</dbReference>
<evidence type="ECO:0000313" key="1">
    <source>
        <dbReference type="EMBL" id="MEN3747724.1"/>
    </source>
</evidence>